<evidence type="ECO:0000256" key="2">
    <source>
        <dbReference type="ARBA" id="ARBA00022679"/>
    </source>
</evidence>
<evidence type="ECO:0000259" key="3">
    <source>
        <dbReference type="Pfam" id="PF00534"/>
    </source>
</evidence>
<dbReference type="InterPro" id="IPR050194">
    <property type="entry name" value="Glycosyltransferase_grp1"/>
</dbReference>
<evidence type="ECO:0000256" key="1">
    <source>
        <dbReference type="ARBA" id="ARBA00022676"/>
    </source>
</evidence>
<feature type="domain" description="Glycosyl transferase family 1" evidence="3">
    <location>
        <begin position="205"/>
        <end position="371"/>
    </location>
</feature>
<dbReference type="GO" id="GO:1903509">
    <property type="term" value="P:liposaccharide metabolic process"/>
    <property type="evidence" value="ECO:0007669"/>
    <property type="project" value="UniProtKB-ARBA"/>
</dbReference>
<dbReference type="Pfam" id="PF00534">
    <property type="entry name" value="Glycos_transf_1"/>
    <property type="match status" value="1"/>
</dbReference>
<dbReference type="CDD" id="cd03801">
    <property type="entry name" value="GT4_PimA-like"/>
    <property type="match status" value="1"/>
</dbReference>
<dbReference type="AlphaFoldDB" id="A0A6L7GMT3"/>
<dbReference type="PANTHER" id="PTHR45947">
    <property type="entry name" value="SULFOQUINOVOSYL TRANSFERASE SQD2"/>
    <property type="match status" value="1"/>
</dbReference>
<dbReference type="InterPro" id="IPR028098">
    <property type="entry name" value="Glyco_trans_4-like_N"/>
</dbReference>
<dbReference type="SUPFAM" id="SSF53756">
    <property type="entry name" value="UDP-Glycosyltransferase/glycogen phosphorylase"/>
    <property type="match status" value="1"/>
</dbReference>
<evidence type="ECO:0000259" key="4">
    <source>
        <dbReference type="Pfam" id="PF13439"/>
    </source>
</evidence>
<comment type="caution">
    <text evidence="5">The sequence shown here is derived from an EMBL/GenBank/DDBJ whole genome shotgun (WGS) entry which is preliminary data.</text>
</comment>
<keyword evidence="1" id="KW-0328">Glycosyltransferase</keyword>
<proteinExistence type="predicted"/>
<accession>A0A6L7GMT3</accession>
<dbReference type="Gene3D" id="3.40.50.2000">
    <property type="entry name" value="Glycogen Phosphorylase B"/>
    <property type="match status" value="2"/>
</dbReference>
<sequence>MAYTTTAPHARKHTALRVLVLDQGPGLWGAQQYLLRLRPLLATDGVDLTLACPPELEQYEHWHSHDLPAIPLALPVSRSIRDESRISAPRLATELGRSLAVPRLIARAAIRGGYDLVLANSHWTHVDAAVAARIWRVPTVLTLHETSVPGLGRRLRDLAVAGAGHTIAVSESVADTVGAGVRGRVSVIPNGVDTSVFTPPDDEARREVRRELGITESQRVALAATRIDPSKHIEDLVDLASACDESVTVLVAGTTSGHGDYERRVRERAAALPPGRIRFLGARDDIPRLLGAADLYLHTGLIEGMPLGVIEAQSAGVPVAAYEAAGVRESVRDGETGYVVAPRDVDGLVRAARRVFGSAPLRRDLGAAARAHVLHRHRLGAQATANAQVLRAVCSPATRARVGAP</sequence>
<dbReference type="InterPro" id="IPR001296">
    <property type="entry name" value="Glyco_trans_1"/>
</dbReference>
<dbReference type="GO" id="GO:1901137">
    <property type="term" value="P:carbohydrate derivative biosynthetic process"/>
    <property type="evidence" value="ECO:0007669"/>
    <property type="project" value="UniProtKB-ARBA"/>
</dbReference>
<keyword evidence="6" id="KW-1185">Reference proteome</keyword>
<feature type="domain" description="Glycosyltransferase subfamily 4-like N-terminal" evidence="4">
    <location>
        <begin position="29"/>
        <end position="195"/>
    </location>
</feature>
<dbReference type="PANTHER" id="PTHR45947:SF3">
    <property type="entry name" value="SULFOQUINOVOSYL TRANSFERASE SQD2"/>
    <property type="match status" value="1"/>
</dbReference>
<dbReference type="Proteomes" id="UP000475545">
    <property type="component" value="Unassembled WGS sequence"/>
</dbReference>
<reference evidence="5 6" key="1">
    <citation type="submission" date="2019-11" db="EMBL/GenBank/DDBJ databases">
        <title>Gordonia sp. nov., a novel actinobacterium isolated from mangrove soil in Hainan.</title>
        <authorList>
            <person name="Huang X."/>
            <person name="Xie Y."/>
            <person name="Chu X."/>
            <person name="Xiao K."/>
        </authorList>
    </citation>
    <scope>NUCLEOTIDE SEQUENCE [LARGE SCALE GENOMIC DNA]</scope>
    <source>
        <strain evidence="5 6">HNM0687</strain>
    </source>
</reference>
<dbReference type="EMBL" id="WMBR01000001">
    <property type="protein sequence ID" value="MXP20085.1"/>
    <property type="molecule type" value="Genomic_DNA"/>
</dbReference>
<organism evidence="5 6">
    <name type="scientific">Gordonia mangrovi</name>
    <dbReference type="NCBI Taxonomy" id="2665643"/>
    <lineage>
        <taxon>Bacteria</taxon>
        <taxon>Bacillati</taxon>
        <taxon>Actinomycetota</taxon>
        <taxon>Actinomycetes</taxon>
        <taxon>Mycobacteriales</taxon>
        <taxon>Gordoniaceae</taxon>
        <taxon>Gordonia</taxon>
    </lineage>
</organism>
<evidence type="ECO:0000313" key="5">
    <source>
        <dbReference type="EMBL" id="MXP20085.1"/>
    </source>
</evidence>
<dbReference type="GO" id="GO:0016757">
    <property type="term" value="F:glycosyltransferase activity"/>
    <property type="evidence" value="ECO:0007669"/>
    <property type="project" value="UniProtKB-KW"/>
</dbReference>
<dbReference type="Pfam" id="PF13439">
    <property type="entry name" value="Glyco_transf_4"/>
    <property type="match status" value="1"/>
</dbReference>
<protein>
    <submittedName>
        <fullName evidence="5">Glycosyltransferase</fullName>
    </submittedName>
</protein>
<gene>
    <name evidence="5" type="ORF">GIY30_01710</name>
</gene>
<dbReference type="RefSeq" id="WP_160900255.1">
    <property type="nucleotide sequence ID" value="NZ_CP102850.1"/>
</dbReference>
<name>A0A6L7GMT3_9ACTN</name>
<keyword evidence="2 5" id="KW-0808">Transferase</keyword>
<evidence type="ECO:0000313" key="6">
    <source>
        <dbReference type="Proteomes" id="UP000475545"/>
    </source>
</evidence>